<gene>
    <name evidence="2" type="ORF">UH38_13820</name>
</gene>
<protein>
    <recommendedName>
        <fullName evidence="4">Rod shape-determining protein MreD</fullName>
    </recommendedName>
</protein>
<keyword evidence="1" id="KW-0812">Transmembrane</keyword>
<keyword evidence="3" id="KW-1185">Reference proteome</keyword>
<name>A0A0D8ZQK1_9CYAN</name>
<dbReference type="OrthoDB" id="4546196at2"/>
<organism evidence="2 3">
    <name type="scientific">Aliterella atlantica CENA595</name>
    <dbReference type="NCBI Taxonomy" id="1618023"/>
    <lineage>
        <taxon>Bacteria</taxon>
        <taxon>Bacillati</taxon>
        <taxon>Cyanobacteriota</taxon>
        <taxon>Cyanophyceae</taxon>
        <taxon>Chroococcidiopsidales</taxon>
        <taxon>Aliterellaceae</taxon>
        <taxon>Aliterella</taxon>
    </lineage>
</organism>
<keyword evidence="1" id="KW-1133">Transmembrane helix</keyword>
<dbReference type="PATRIC" id="fig|1618023.3.peg.4801"/>
<evidence type="ECO:0000313" key="2">
    <source>
        <dbReference type="EMBL" id="KJH71093.1"/>
    </source>
</evidence>
<accession>A0A0D8ZQK1</accession>
<feature type="transmembrane region" description="Helical" evidence="1">
    <location>
        <begin position="12"/>
        <end position="32"/>
    </location>
</feature>
<dbReference type="EMBL" id="JYON01000014">
    <property type="protein sequence ID" value="KJH71093.1"/>
    <property type="molecule type" value="Genomic_DNA"/>
</dbReference>
<feature type="transmembrane region" description="Helical" evidence="1">
    <location>
        <begin position="44"/>
        <end position="66"/>
    </location>
</feature>
<evidence type="ECO:0008006" key="4">
    <source>
        <dbReference type="Google" id="ProtNLM"/>
    </source>
</evidence>
<dbReference type="STRING" id="1618023.UH38_13820"/>
<feature type="transmembrane region" description="Helical" evidence="1">
    <location>
        <begin position="78"/>
        <end position="102"/>
    </location>
</feature>
<proteinExistence type="predicted"/>
<feature type="transmembrane region" description="Helical" evidence="1">
    <location>
        <begin position="114"/>
        <end position="136"/>
    </location>
</feature>
<evidence type="ECO:0000313" key="3">
    <source>
        <dbReference type="Proteomes" id="UP000032452"/>
    </source>
</evidence>
<dbReference type="RefSeq" id="WP_045055257.1">
    <property type="nucleotide sequence ID" value="NZ_CAWMDP010000057.1"/>
</dbReference>
<dbReference type="Proteomes" id="UP000032452">
    <property type="component" value="Unassembled WGS sequence"/>
</dbReference>
<evidence type="ECO:0000256" key="1">
    <source>
        <dbReference type="SAM" id="Phobius"/>
    </source>
</evidence>
<dbReference type="AlphaFoldDB" id="A0A0D8ZQK1"/>
<reference evidence="2 3" key="1">
    <citation type="submission" date="2015-02" db="EMBL/GenBank/DDBJ databases">
        <title>Draft genome of a novel marine cyanobacterium (Chroococcales) isolated from South Atlantic Ocean.</title>
        <authorList>
            <person name="Rigonato J."/>
            <person name="Alvarenga D.O."/>
            <person name="Branco L.H."/>
            <person name="Varani A.M."/>
            <person name="Brandini F.P."/>
            <person name="Fiore M.F."/>
        </authorList>
    </citation>
    <scope>NUCLEOTIDE SEQUENCE [LARGE SCALE GENOMIC DNA]</scope>
    <source>
        <strain evidence="2 3">CENA595</strain>
    </source>
</reference>
<sequence>MTPILFGRWQTRVFLLATVGLIVSLPFAFGLIGPAAGDYSFHPVFFWVIFWVGVLGLLWDILYNYLQQYLWDHDWPGVFQFFACIAEGIVLALLLQFVGLPFIDRSTFNLEWFIIQYTAVSVIAYFLSWAVMRILFPRWRFRGGKWI</sequence>
<keyword evidence="1" id="KW-0472">Membrane</keyword>
<comment type="caution">
    <text evidence="2">The sequence shown here is derived from an EMBL/GenBank/DDBJ whole genome shotgun (WGS) entry which is preliminary data.</text>
</comment>